<evidence type="ECO:0000313" key="1">
    <source>
        <dbReference type="EMBL" id="MBO8469544.1"/>
    </source>
</evidence>
<dbReference type="AlphaFoldDB" id="A0A9D9IBH0"/>
<dbReference type="EMBL" id="JADIMF010000115">
    <property type="protein sequence ID" value="MBO8469544.1"/>
    <property type="molecule type" value="Genomic_DNA"/>
</dbReference>
<reference evidence="1" key="2">
    <citation type="journal article" date="2021" name="PeerJ">
        <title>Extensive microbial diversity within the chicken gut microbiome revealed by metagenomics and culture.</title>
        <authorList>
            <person name="Gilroy R."/>
            <person name="Ravi A."/>
            <person name="Getino M."/>
            <person name="Pursley I."/>
            <person name="Horton D.L."/>
            <person name="Alikhan N.F."/>
            <person name="Baker D."/>
            <person name="Gharbi K."/>
            <person name="Hall N."/>
            <person name="Watson M."/>
            <person name="Adriaenssens E.M."/>
            <person name="Foster-Nyarko E."/>
            <person name="Jarju S."/>
            <person name="Secka A."/>
            <person name="Antonio M."/>
            <person name="Oren A."/>
            <person name="Chaudhuri R.R."/>
            <person name="La Ragione R."/>
            <person name="Hildebrand F."/>
            <person name="Pallen M.J."/>
        </authorList>
    </citation>
    <scope>NUCLEOTIDE SEQUENCE</scope>
    <source>
        <strain evidence="1">14700</strain>
    </source>
</reference>
<dbReference type="Proteomes" id="UP000810292">
    <property type="component" value="Unassembled WGS sequence"/>
</dbReference>
<comment type="caution">
    <text evidence="1">The sequence shown here is derived from an EMBL/GenBank/DDBJ whole genome shotgun (WGS) entry which is preliminary data.</text>
</comment>
<name>A0A9D9IBH0_9SPIO</name>
<proteinExistence type="predicted"/>
<gene>
    <name evidence="1" type="ORF">IAA72_07155</name>
</gene>
<reference evidence="1" key="1">
    <citation type="submission" date="2020-10" db="EMBL/GenBank/DDBJ databases">
        <authorList>
            <person name="Gilroy R."/>
        </authorList>
    </citation>
    <scope>NUCLEOTIDE SEQUENCE</scope>
    <source>
        <strain evidence="1">14700</strain>
    </source>
</reference>
<sequence length="60" mass="7138">MDGLRIIRRYSDRPCRKKALPLDADILNHLKKNSAKSGFTYSYLKNEFLYGDERPRKLKH</sequence>
<evidence type="ECO:0000313" key="2">
    <source>
        <dbReference type="Proteomes" id="UP000810292"/>
    </source>
</evidence>
<protein>
    <submittedName>
        <fullName evidence="1">Uncharacterized protein</fullName>
    </submittedName>
</protein>
<accession>A0A9D9IBH0</accession>
<organism evidence="1 2">
    <name type="scientific">Candidatus Ornithospirochaeta stercoravium</name>
    <dbReference type="NCBI Taxonomy" id="2840897"/>
    <lineage>
        <taxon>Bacteria</taxon>
        <taxon>Pseudomonadati</taxon>
        <taxon>Spirochaetota</taxon>
        <taxon>Spirochaetia</taxon>
        <taxon>Spirochaetales</taxon>
        <taxon>Spirochaetaceae</taxon>
        <taxon>Spirochaetaceae incertae sedis</taxon>
        <taxon>Candidatus Ornithospirochaeta</taxon>
    </lineage>
</organism>